<gene>
    <name evidence="1" type="ORF">MKW98_004937</name>
</gene>
<feature type="non-terminal residue" evidence="1">
    <location>
        <position position="100"/>
    </location>
</feature>
<name>A0AAD4XDI6_9MAGN</name>
<proteinExistence type="predicted"/>
<reference evidence="1" key="1">
    <citation type="submission" date="2022-04" db="EMBL/GenBank/DDBJ databases">
        <title>A functionally conserved STORR gene fusion in Papaver species that diverged 16.8 million years ago.</title>
        <authorList>
            <person name="Catania T."/>
        </authorList>
    </citation>
    <scope>NUCLEOTIDE SEQUENCE</scope>
    <source>
        <strain evidence="1">S-188037</strain>
    </source>
</reference>
<dbReference type="EMBL" id="JAJJMB010010711">
    <property type="protein sequence ID" value="KAI3906887.1"/>
    <property type="molecule type" value="Genomic_DNA"/>
</dbReference>
<keyword evidence="2" id="KW-1185">Reference proteome</keyword>
<evidence type="ECO:0000313" key="2">
    <source>
        <dbReference type="Proteomes" id="UP001202328"/>
    </source>
</evidence>
<dbReference type="AlphaFoldDB" id="A0AAD4XDI6"/>
<evidence type="ECO:0000313" key="1">
    <source>
        <dbReference type="EMBL" id="KAI3906887.1"/>
    </source>
</evidence>
<dbReference type="Proteomes" id="UP001202328">
    <property type="component" value="Unassembled WGS sequence"/>
</dbReference>
<comment type="caution">
    <text evidence="1">The sequence shown here is derived from an EMBL/GenBank/DDBJ whole genome shotgun (WGS) entry which is preliminary data.</text>
</comment>
<sequence>MIVLGVNKIGAIDDDLGFLEEESGSISDSSVELMMFELVEEEGLRLLRKRGFFLVIFISMRELMQRRCFSWIEKRLIWSACISAMKFTLTRKAMHIVFHM</sequence>
<organism evidence="1 2">
    <name type="scientific">Papaver atlanticum</name>
    <dbReference type="NCBI Taxonomy" id="357466"/>
    <lineage>
        <taxon>Eukaryota</taxon>
        <taxon>Viridiplantae</taxon>
        <taxon>Streptophyta</taxon>
        <taxon>Embryophyta</taxon>
        <taxon>Tracheophyta</taxon>
        <taxon>Spermatophyta</taxon>
        <taxon>Magnoliopsida</taxon>
        <taxon>Ranunculales</taxon>
        <taxon>Papaveraceae</taxon>
        <taxon>Papaveroideae</taxon>
        <taxon>Papaver</taxon>
    </lineage>
</organism>
<protein>
    <submittedName>
        <fullName evidence="1">Uncharacterized protein</fullName>
    </submittedName>
</protein>
<accession>A0AAD4XDI6</accession>